<dbReference type="Pfam" id="PF01418">
    <property type="entry name" value="HTH_6"/>
    <property type="match status" value="1"/>
</dbReference>
<dbReference type="InterPro" id="IPR047640">
    <property type="entry name" value="RpiR-like"/>
</dbReference>
<evidence type="ECO:0000256" key="3">
    <source>
        <dbReference type="ARBA" id="ARBA00023163"/>
    </source>
</evidence>
<evidence type="ECO:0000256" key="2">
    <source>
        <dbReference type="ARBA" id="ARBA00023125"/>
    </source>
</evidence>
<feature type="domain" description="HTH rpiR-type" evidence="4">
    <location>
        <begin position="1"/>
        <end position="77"/>
    </location>
</feature>
<organism evidence="6 7">
    <name type="scientific">Rossellomorea pakistanensis</name>
    <dbReference type="NCBI Taxonomy" id="992288"/>
    <lineage>
        <taxon>Bacteria</taxon>
        <taxon>Bacillati</taxon>
        <taxon>Bacillota</taxon>
        <taxon>Bacilli</taxon>
        <taxon>Bacillales</taxon>
        <taxon>Bacillaceae</taxon>
        <taxon>Rossellomorea</taxon>
    </lineage>
</organism>
<evidence type="ECO:0000256" key="1">
    <source>
        <dbReference type="ARBA" id="ARBA00023015"/>
    </source>
</evidence>
<comment type="caution">
    <text evidence="6">The sequence shown here is derived from an EMBL/GenBank/DDBJ whole genome shotgun (WGS) entry which is preliminary data.</text>
</comment>
<gene>
    <name evidence="6" type="ORF">JOC86_003878</name>
</gene>
<dbReference type="Proteomes" id="UP001646157">
    <property type="component" value="Unassembled WGS sequence"/>
</dbReference>
<dbReference type="PROSITE" id="PS51071">
    <property type="entry name" value="HTH_RPIR"/>
    <property type="match status" value="1"/>
</dbReference>
<keyword evidence="7" id="KW-1185">Reference proteome</keyword>
<keyword evidence="3" id="KW-0804">Transcription</keyword>
<dbReference type="Pfam" id="PF01380">
    <property type="entry name" value="SIS"/>
    <property type="match status" value="1"/>
</dbReference>
<dbReference type="CDD" id="cd05013">
    <property type="entry name" value="SIS_RpiR"/>
    <property type="match status" value="1"/>
</dbReference>
<dbReference type="PANTHER" id="PTHR30514:SF18">
    <property type="entry name" value="RPIR-FAMILY TRANSCRIPTIONAL REGULATOR"/>
    <property type="match status" value="1"/>
</dbReference>
<dbReference type="SUPFAM" id="SSF53697">
    <property type="entry name" value="SIS domain"/>
    <property type="match status" value="1"/>
</dbReference>
<name>A0ABS2NHM2_9BACI</name>
<keyword evidence="2 6" id="KW-0238">DNA-binding</keyword>
<dbReference type="InterPro" id="IPR000281">
    <property type="entry name" value="HTH_RpiR"/>
</dbReference>
<dbReference type="PROSITE" id="PS51464">
    <property type="entry name" value="SIS"/>
    <property type="match status" value="1"/>
</dbReference>
<dbReference type="Gene3D" id="3.40.50.10490">
    <property type="entry name" value="Glucose-6-phosphate isomerase like protein, domain 1"/>
    <property type="match status" value="1"/>
</dbReference>
<sequence>MSVFVKIQDHLEKLSNAKKKVAYFILDNWQEVALLSASELSKRVGVSESVVVRFAQDIGFKGYPDLQSDLKKVFQNRFEHKVQKGFSSEENCQDNSMYHHVYQQAMYNIQQTLNHNSDEILNLSAKTIHSARKIVIMARRNSLGPAKILQVHLNEAYGNVLLISGENDEVFDYLRGMNKEDLLITISVPSYSKRMVHAVQFAKEREITQICLSNLNNPFREIVDINLLTSINSDIFANSHMATVFLIEILLGEIFEINKVEVLKSLEDMEKVNQRFGISQGVER</sequence>
<dbReference type="InterPro" id="IPR035472">
    <property type="entry name" value="RpiR-like_SIS"/>
</dbReference>
<proteinExistence type="predicted"/>
<protein>
    <submittedName>
        <fullName evidence="6">DNA-binding MurR/RpiR family transcriptional regulator</fullName>
    </submittedName>
</protein>
<evidence type="ECO:0000313" key="6">
    <source>
        <dbReference type="EMBL" id="MBM7587305.1"/>
    </source>
</evidence>
<feature type="domain" description="SIS" evidence="5">
    <location>
        <begin position="124"/>
        <end position="260"/>
    </location>
</feature>
<dbReference type="EMBL" id="JAFBDZ010000004">
    <property type="protein sequence ID" value="MBM7587305.1"/>
    <property type="molecule type" value="Genomic_DNA"/>
</dbReference>
<dbReference type="InterPro" id="IPR001347">
    <property type="entry name" value="SIS_dom"/>
</dbReference>
<keyword evidence="1" id="KW-0805">Transcription regulation</keyword>
<dbReference type="InterPro" id="IPR009057">
    <property type="entry name" value="Homeodomain-like_sf"/>
</dbReference>
<evidence type="ECO:0000259" key="5">
    <source>
        <dbReference type="PROSITE" id="PS51464"/>
    </source>
</evidence>
<dbReference type="PANTHER" id="PTHR30514">
    <property type="entry name" value="GLUCOKINASE"/>
    <property type="match status" value="1"/>
</dbReference>
<accession>A0ABS2NHM2</accession>
<dbReference type="Gene3D" id="1.10.10.10">
    <property type="entry name" value="Winged helix-like DNA-binding domain superfamily/Winged helix DNA-binding domain"/>
    <property type="match status" value="1"/>
</dbReference>
<reference evidence="6 7" key="1">
    <citation type="submission" date="2021-01" db="EMBL/GenBank/DDBJ databases">
        <title>Genomic Encyclopedia of Type Strains, Phase IV (KMG-IV): sequencing the most valuable type-strain genomes for metagenomic binning, comparative biology and taxonomic classification.</title>
        <authorList>
            <person name="Goeker M."/>
        </authorList>
    </citation>
    <scope>NUCLEOTIDE SEQUENCE [LARGE SCALE GENOMIC DNA]</scope>
    <source>
        <strain evidence="6 7">DSM 24834</strain>
    </source>
</reference>
<dbReference type="RefSeq" id="WP_205174497.1">
    <property type="nucleotide sequence ID" value="NZ_JAFBDZ010000004.1"/>
</dbReference>
<dbReference type="InterPro" id="IPR036388">
    <property type="entry name" value="WH-like_DNA-bd_sf"/>
</dbReference>
<evidence type="ECO:0000259" key="4">
    <source>
        <dbReference type="PROSITE" id="PS51071"/>
    </source>
</evidence>
<evidence type="ECO:0000313" key="7">
    <source>
        <dbReference type="Proteomes" id="UP001646157"/>
    </source>
</evidence>
<dbReference type="InterPro" id="IPR046348">
    <property type="entry name" value="SIS_dom_sf"/>
</dbReference>
<dbReference type="SUPFAM" id="SSF46689">
    <property type="entry name" value="Homeodomain-like"/>
    <property type="match status" value="1"/>
</dbReference>
<dbReference type="GO" id="GO:0003677">
    <property type="term" value="F:DNA binding"/>
    <property type="evidence" value="ECO:0007669"/>
    <property type="project" value="UniProtKB-KW"/>
</dbReference>